<evidence type="ECO:0000256" key="1">
    <source>
        <dbReference type="SAM" id="MobiDB-lite"/>
    </source>
</evidence>
<accession>A0A9W9YIA0</accession>
<gene>
    <name evidence="2" type="ORF">OS493_036208</name>
</gene>
<organism evidence="2 3">
    <name type="scientific">Desmophyllum pertusum</name>
    <dbReference type="NCBI Taxonomy" id="174260"/>
    <lineage>
        <taxon>Eukaryota</taxon>
        <taxon>Metazoa</taxon>
        <taxon>Cnidaria</taxon>
        <taxon>Anthozoa</taxon>
        <taxon>Hexacorallia</taxon>
        <taxon>Scleractinia</taxon>
        <taxon>Caryophylliina</taxon>
        <taxon>Caryophylliidae</taxon>
        <taxon>Desmophyllum</taxon>
    </lineage>
</organism>
<keyword evidence="3" id="KW-1185">Reference proteome</keyword>
<protein>
    <submittedName>
        <fullName evidence="2">Uncharacterized protein</fullName>
    </submittedName>
</protein>
<evidence type="ECO:0000313" key="3">
    <source>
        <dbReference type="Proteomes" id="UP001163046"/>
    </source>
</evidence>
<feature type="region of interest" description="Disordered" evidence="1">
    <location>
        <begin position="13"/>
        <end position="37"/>
    </location>
</feature>
<feature type="compositionally biased region" description="Basic and acidic residues" evidence="1">
    <location>
        <begin position="24"/>
        <end position="37"/>
    </location>
</feature>
<sequence length="176" mass="20308">MDVETEIPFPCTSSRNGFASAKRPRTDEGAAHEHQNLISRDEFERRSENSLFFNKRPDLSTDYSTTTSVSPKRFLLISASGLVYESEDFRPKGETLYTPLQEDVIINTRNIEQFTFTNGSFFIGDESSRFSRTVQGVSLNMWRFDDQTIKKLYISRSFVFTNTQEAQDIKRVLEAM</sequence>
<proteinExistence type="predicted"/>
<dbReference type="AlphaFoldDB" id="A0A9W9YIA0"/>
<dbReference type="Proteomes" id="UP001163046">
    <property type="component" value="Unassembled WGS sequence"/>
</dbReference>
<name>A0A9W9YIA0_9CNID</name>
<reference evidence="2" key="1">
    <citation type="submission" date="2023-01" db="EMBL/GenBank/DDBJ databases">
        <title>Genome assembly of the deep-sea coral Lophelia pertusa.</title>
        <authorList>
            <person name="Herrera S."/>
            <person name="Cordes E."/>
        </authorList>
    </citation>
    <scope>NUCLEOTIDE SEQUENCE</scope>
    <source>
        <strain evidence="2">USNM1676648</strain>
        <tissue evidence="2">Polyp</tissue>
    </source>
</reference>
<evidence type="ECO:0000313" key="2">
    <source>
        <dbReference type="EMBL" id="KAJ7351658.1"/>
    </source>
</evidence>
<dbReference type="EMBL" id="MU827360">
    <property type="protein sequence ID" value="KAJ7351658.1"/>
    <property type="molecule type" value="Genomic_DNA"/>
</dbReference>
<comment type="caution">
    <text evidence="2">The sequence shown here is derived from an EMBL/GenBank/DDBJ whole genome shotgun (WGS) entry which is preliminary data.</text>
</comment>
<dbReference type="OrthoDB" id="691673at2759"/>